<dbReference type="EMBL" id="CP032097">
    <property type="protein sequence ID" value="AXX94882.1"/>
    <property type="molecule type" value="Genomic_DNA"/>
</dbReference>
<keyword evidence="3" id="KW-1185">Reference proteome</keyword>
<dbReference type="RefSeq" id="WP_118917090.1">
    <property type="nucleotide sequence ID" value="NZ_CP032097.1"/>
</dbReference>
<dbReference type="EMBL" id="NXIG01000006">
    <property type="protein sequence ID" value="RXI30519.1"/>
    <property type="molecule type" value="Genomic_DNA"/>
</dbReference>
<dbReference type="Proteomes" id="UP000262582">
    <property type="component" value="Chromosome"/>
</dbReference>
<organism evidence="2 4">
    <name type="scientific">Arcobacter ellisii</name>
    <dbReference type="NCBI Taxonomy" id="913109"/>
    <lineage>
        <taxon>Bacteria</taxon>
        <taxon>Pseudomonadati</taxon>
        <taxon>Campylobacterota</taxon>
        <taxon>Epsilonproteobacteria</taxon>
        <taxon>Campylobacterales</taxon>
        <taxon>Arcobacteraceae</taxon>
        <taxon>Arcobacter</taxon>
    </lineage>
</organism>
<evidence type="ECO:0000313" key="1">
    <source>
        <dbReference type="EMBL" id="AXX94882.1"/>
    </source>
</evidence>
<reference evidence="1 3" key="2">
    <citation type="submission" date="2018-08" db="EMBL/GenBank/DDBJ databases">
        <title>Complete genome of the Arcobacter ellisii type strain LMG 26155.</title>
        <authorList>
            <person name="Miller W.G."/>
            <person name="Yee E."/>
            <person name="Bono J.L."/>
        </authorList>
    </citation>
    <scope>NUCLEOTIDE SEQUENCE [LARGE SCALE GENOMIC DNA]</scope>
    <source>
        <strain evidence="1 3">LMG 26155</strain>
    </source>
</reference>
<gene>
    <name evidence="1" type="ORF">AELL_1214</name>
    <name evidence="2" type="ORF">CP962_07060</name>
</gene>
<evidence type="ECO:0000313" key="4">
    <source>
        <dbReference type="Proteomes" id="UP000290588"/>
    </source>
</evidence>
<name>A0A347U7Q4_9BACT</name>
<evidence type="ECO:0000313" key="2">
    <source>
        <dbReference type="EMBL" id="RXI30519.1"/>
    </source>
</evidence>
<evidence type="ECO:0000313" key="3">
    <source>
        <dbReference type="Proteomes" id="UP000262582"/>
    </source>
</evidence>
<accession>A0A347U7Q4</accession>
<dbReference type="AlphaFoldDB" id="A0A347U7Q4"/>
<sequence length="177" mass="20893">MQDVSEFLKASRKCKKSRENWYADELLELVAHIQEHAENKDISKVDYCEMLDAVIKRANLIKEKMLEDKELVVFNPKDFTDNCFYKQPNADKPSIKTVSNVIKRYLGNMNKQDIHTLCEKFGKDRVLKELDNKFIELFEIGYYELKGGMRIPLTGDYKEYGVYKEILEIVESYEEIE</sequence>
<proteinExistence type="predicted"/>
<dbReference type="Proteomes" id="UP000290588">
    <property type="component" value="Unassembled WGS sequence"/>
</dbReference>
<protein>
    <submittedName>
        <fullName evidence="2">Uncharacterized protein</fullName>
    </submittedName>
</protein>
<dbReference type="KEGG" id="aell:AELL_1214"/>
<reference evidence="2 4" key="1">
    <citation type="submission" date="2017-09" db="EMBL/GenBank/DDBJ databases">
        <title>Genomics of the genus Arcobacter.</title>
        <authorList>
            <person name="Perez-Cataluna A."/>
            <person name="Figueras M.J."/>
            <person name="Salas-Masso N."/>
        </authorList>
    </citation>
    <scope>NUCLEOTIDE SEQUENCE [LARGE SCALE GENOMIC DNA]</scope>
    <source>
        <strain evidence="2 4">CECT 7837</strain>
    </source>
</reference>
<dbReference type="OrthoDB" id="9864126at2"/>